<evidence type="ECO:0000313" key="2">
    <source>
        <dbReference type="Proteomes" id="UP001362999"/>
    </source>
</evidence>
<dbReference type="Proteomes" id="UP001362999">
    <property type="component" value="Unassembled WGS sequence"/>
</dbReference>
<accession>A0AAV9Z4Z8</accession>
<protein>
    <submittedName>
        <fullName evidence="1">Uncharacterized protein</fullName>
    </submittedName>
</protein>
<dbReference type="AlphaFoldDB" id="A0AAV9Z4Z8"/>
<organism evidence="1 2">
    <name type="scientific">Favolaschia claudopus</name>
    <dbReference type="NCBI Taxonomy" id="2862362"/>
    <lineage>
        <taxon>Eukaryota</taxon>
        <taxon>Fungi</taxon>
        <taxon>Dikarya</taxon>
        <taxon>Basidiomycota</taxon>
        <taxon>Agaricomycotina</taxon>
        <taxon>Agaricomycetes</taxon>
        <taxon>Agaricomycetidae</taxon>
        <taxon>Agaricales</taxon>
        <taxon>Marasmiineae</taxon>
        <taxon>Mycenaceae</taxon>
        <taxon>Favolaschia</taxon>
    </lineage>
</organism>
<gene>
    <name evidence="1" type="ORF">R3P38DRAFT_3241957</name>
</gene>
<sequence length="129" mass="13870">MGGAGVRRAPGYSYPDLYLAPRTSNSRSYLHLRLHLTLSLVPRTSTSTSISYLSLSARTSSSHLHLAYASTSTSISFSFSFSHLHPPFSLPFTHAGGYCYCSDSARAYGLWDSGARVTSAAGWGQVSVV</sequence>
<dbReference type="EMBL" id="JAWWNJ010000206">
    <property type="protein sequence ID" value="KAK6971685.1"/>
    <property type="molecule type" value="Genomic_DNA"/>
</dbReference>
<reference evidence="1 2" key="1">
    <citation type="journal article" date="2024" name="J Genomics">
        <title>Draft genome sequencing and assembly of Favolaschia claudopus CIRM-BRFM 2984 isolated from oak limbs.</title>
        <authorList>
            <person name="Navarro D."/>
            <person name="Drula E."/>
            <person name="Chaduli D."/>
            <person name="Cazenave R."/>
            <person name="Ahrendt S."/>
            <person name="Wang J."/>
            <person name="Lipzen A."/>
            <person name="Daum C."/>
            <person name="Barry K."/>
            <person name="Grigoriev I.V."/>
            <person name="Favel A."/>
            <person name="Rosso M.N."/>
            <person name="Martin F."/>
        </authorList>
    </citation>
    <scope>NUCLEOTIDE SEQUENCE [LARGE SCALE GENOMIC DNA]</scope>
    <source>
        <strain evidence="1 2">CIRM-BRFM 2984</strain>
    </source>
</reference>
<name>A0AAV9Z4Z8_9AGAR</name>
<evidence type="ECO:0000313" key="1">
    <source>
        <dbReference type="EMBL" id="KAK6971685.1"/>
    </source>
</evidence>
<proteinExistence type="predicted"/>
<comment type="caution">
    <text evidence="1">The sequence shown here is derived from an EMBL/GenBank/DDBJ whole genome shotgun (WGS) entry which is preliminary data.</text>
</comment>
<keyword evidence="2" id="KW-1185">Reference proteome</keyword>